<dbReference type="GO" id="GO:0003700">
    <property type="term" value="F:DNA-binding transcription factor activity"/>
    <property type="evidence" value="ECO:0007669"/>
    <property type="project" value="InterPro"/>
</dbReference>
<organism evidence="5 6">
    <name type="scientific">Chitinophaga caeni</name>
    <dbReference type="NCBI Taxonomy" id="2029983"/>
    <lineage>
        <taxon>Bacteria</taxon>
        <taxon>Pseudomonadati</taxon>
        <taxon>Bacteroidota</taxon>
        <taxon>Chitinophagia</taxon>
        <taxon>Chitinophagales</taxon>
        <taxon>Chitinophagaceae</taxon>
        <taxon>Chitinophaga</taxon>
    </lineage>
</organism>
<dbReference type="RefSeq" id="WP_098195789.1">
    <property type="nucleotide sequence ID" value="NZ_CP023777.1"/>
</dbReference>
<dbReference type="OrthoDB" id="799767at2"/>
<dbReference type="PROSITE" id="PS00041">
    <property type="entry name" value="HTH_ARAC_FAMILY_1"/>
    <property type="match status" value="1"/>
</dbReference>
<keyword evidence="2" id="KW-0238">DNA-binding</keyword>
<evidence type="ECO:0000313" key="5">
    <source>
        <dbReference type="EMBL" id="ATL49422.1"/>
    </source>
</evidence>
<dbReference type="InterPro" id="IPR020449">
    <property type="entry name" value="Tscrpt_reg_AraC-type_HTH"/>
</dbReference>
<dbReference type="KEGG" id="cbae:COR50_20820"/>
<evidence type="ECO:0000256" key="1">
    <source>
        <dbReference type="ARBA" id="ARBA00023015"/>
    </source>
</evidence>
<feature type="domain" description="HTH araC/xylS-type" evidence="4">
    <location>
        <begin position="232"/>
        <end position="328"/>
    </location>
</feature>
<keyword evidence="3" id="KW-0804">Transcription</keyword>
<proteinExistence type="predicted"/>
<dbReference type="InterPro" id="IPR018060">
    <property type="entry name" value="HTH_AraC"/>
</dbReference>
<evidence type="ECO:0000313" key="6">
    <source>
        <dbReference type="Proteomes" id="UP000220133"/>
    </source>
</evidence>
<evidence type="ECO:0000256" key="3">
    <source>
        <dbReference type="ARBA" id="ARBA00023163"/>
    </source>
</evidence>
<dbReference type="PANTHER" id="PTHR47893:SF1">
    <property type="entry name" value="REGULATORY PROTEIN PCHR"/>
    <property type="match status" value="1"/>
</dbReference>
<dbReference type="AlphaFoldDB" id="A0A291QZV5"/>
<name>A0A291QZV5_9BACT</name>
<dbReference type="SUPFAM" id="SSF46689">
    <property type="entry name" value="Homeodomain-like"/>
    <property type="match status" value="2"/>
</dbReference>
<keyword evidence="1" id="KW-0805">Transcription regulation</keyword>
<evidence type="ECO:0000256" key="2">
    <source>
        <dbReference type="ARBA" id="ARBA00023125"/>
    </source>
</evidence>
<dbReference type="InterPro" id="IPR053142">
    <property type="entry name" value="PchR_regulatory_protein"/>
</dbReference>
<gene>
    <name evidence="5" type="ORF">COR50_20820</name>
</gene>
<dbReference type="Gene3D" id="1.10.10.60">
    <property type="entry name" value="Homeodomain-like"/>
    <property type="match status" value="2"/>
</dbReference>
<dbReference type="Proteomes" id="UP000220133">
    <property type="component" value="Chromosome"/>
</dbReference>
<accession>A0A291QZV5</accession>
<dbReference type="SMART" id="SM00342">
    <property type="entry name" value="HTH_ARAC"/>
    <property type="match status" value="1"/>
</dbReference>
<dbReference type="InterPro" id="IPR009057">
    <property type="entry name" value="Homeodomain-like_sf"/>
</dbReference>
<dbReference type="PANTHER" id="PTHR47893">
    <property type="entry name" value="REGULATORY PROTEIN PCHR"/>
    <property type="match status" value="1"/>
</dbReference>
<evidence type="ECO:0000259" key="4">
    <source>
        <dbReference type="PROSITE" id="PS01124"/>
    </source>
</evidence>
<dbReference type="Pfam" id="PF12833">
    <property type="entry name" value="HTH_18"/>
    <property type="match status" value="1"/>
</dbReference>
<reference evidence="5 6" key="1">
    <citation type="submission" date="2017-10" db="EMBL/GenBank/DDBJ databases">
        <title>Paenichitinophaga pekingensis gen. nov., sp. nov., isolated from activated sludge.</title>
        <authorList>
            <person name="Jin D."/>
            <person name="Kong X."/>
            <person name="Deng Y."/>
            <person name="Bai Z."/>
        </authorList>
    </citation>
    <scope>NUCLEOTIDE SEQUENCE [LARGE SCALE GENOMIC DNA]</scope>
    <source>
        <strain evidence="5 6">13</strain>
    </source>
</reference>
<dbReference type="PROSITE" id="PS01124">
    <property type="entry name" value="HTH_ARAC_FAMILY_2"/>
    <property type="match status" value="1"/>
</dbReference>
<keyword evidence="6" id="KW-1185">Reference proteome</keyword>
<dbReference type="GO" id="GO:0043565">
    <property type="term" value="F:sequence-specific DNA binding"/>
    <property type="evidence" value="ECO:0007669"/>
    <property type="project" value="InterPro"/>
</dbReference>
<dbReference type="EMBL" id="CP023777">
    <property type="protein sequence ID" value="ATL49422.1"/>
    <property type="molecule type" value="Genomic_DNA"/>
</dbReference>
<sequence length="328" mass="37682">MSLVIKDDTNAVLAVDEIKSNYENLDSPVLIEQDHVLEYEFAKANFKEMCFDGILLGYGSVNTQANIQVEASELDPMIGLMFILNGEVTASIREPSRKLHFKNYQHNIIYNPHNEDHVNLIQQPELQVFGVAFTKKKFLEMAVGNGRVLEQHAEIIDKNQLLLLDRNQVVTYKMMEIINSIKHCNYKDGLKKLFLQSKALELLALQCEQIEQHSLPQDPVLRLSPQDIEKIYFVRDIIINHVQTPLSLVDLSRLAGLNEFKLKKGFKQVFGNTVFGYLHDYRLEMAQDWVRDPSKSLTGIADELGFSSIQHFSNAFRKKFGLSPRQMR</sequence>
<dbReference type="InterPro" id="IPR018062">
    <property type="entry name" value="HTH_AraC-typ_CS"/>
</dbReference>
<protein>
    <recommendedName>
        <fullName evidence="4">HTH araC/xylS-type domain-containing protein</fullName>
    </recommendedName>
</protein>
<dbReference type="PRINTS" id="PR00032">
    <property type="entry name" value="HTHARAC"/>
</dbReference>